<evidence type="ECO:0000256" key="10">
    <source>
        <dbReference type="SAM" id="Phobius"/>
    </source>
</evidence>
<feature type="transmembrane region" description="Helical" evidence="10">
    <location>
        <begin position="364"/>
        <end position="388"/>
    </location>
</feature>
<feature type="transmembrane region" description="Helical" evidence="10">
    <location>
        <begin position="902"/>
        <end position="921"/>
    </location>
</feature>
<dbReference type="PANTHER" id="PTHR24223:SF415">
    <property type="entry name" value="FI20190P1"/>
    <property type="match status" value="1"/>
</dbReference>
<keyword evidence="7 10" id="KW-1133">Transmembrane helix</keyword>
<evidence type="ECO:0000256" key="6">
    <source>
        <dbReference type="ARBA" id="ARBA00022840"/>
    </source>
</evidence>
<dbReference type="InterPro" id="IPR003439">
    <property type="entry name" value="ABC_transporter-like_ATP-bd"/>
</dbReference>
<dbReference type="InParanoid" id="A0A6J0C6D6"/>
<evidence type="ECO:0000256" key="7">
    <source>
        <dbReference type="ARBA" id="ARBA00022989"/>
    </source>
</evidence>
<dbReference type="CDD" id="cd03244">
    <property type="entry name" value="ABCC_MRP_domain2"/>
    <property type="match status" value="1"/>
</dbReference>
<keyword evidence="13" id="KW-1185">Reference proteome</keyword>
<feature type="transmembrane region" description="Helical" evidence="10">
    <location>
        <begin position="95"/>
        <end position="125"/>
    </location>
</feature>
<dbReference type="Proteomes" id="UP000829291">
    <property type="component" value="Chromosome 5"/>
</dbReference>
<feature type="region of interest" description="Disordered" evidence="9">
    <location>
        <begin position="1360"/>
        <end position="1392"/>
    </location>
</feature>
<dbReference type="InterPro" id="IPR036640">
    <property type="entry name" value="ABC1_TM_sf"/>
</dbReference>
<evidence type="ECO:0000256" key="8">
    <source>
        <dbReference type="ARBA" id="ARBA00023136"/>
    </source>
</evidence>
<dbReference type="SMART" id="SM00382">
    <property type="entry name" value="AAA"/>
    <property type="match status" value="2"/>
</dbReference>
<dbReference type="InterPro" id="IPR050173">
    <property type="entry name" value="ABC_transporter_C-like"/>
</dbReference>
<feature type="transmembrane region" description="Helical" evidence="10">
    <location>
        <begin position="827"/>
        <end position="849"/>
    </location>
</feature>
<dbReference type="Pfam" id="PF00664">
    <property type="entry name" value="ABC_membrane"/>
    <property type="match status" value="2"/>
</dbReference>
<feature type="domain" description="ABC transporter" evidence="11">
    <location>
        <begin position="1106"/>
        <end position="1337"/>
    </location>
</feature>
<dbReference type="InterPro" id="IPR003593">
    <property type="entry name" value="AAA+_ATPase"/>
</dbReference>
<keyword evidence="2" id="KW-0813">Transport</keyword>
<feature type="transmembrane region" description="Helical" evidence="10">
    <location>
        <begin position="145"/>
        <end position="163"/>
    </location>
</feature>
<feature type="transmembrane region" description="Helical" evidence="10">
    <location>
        <begin position="927"/>
        <end position="944"/>
    </location>
</feature>
<dbReference type="FunCoup" id="A0A6J0C6D6">
    <property type="interactions" value="80"/>
</dbReference>
<evidence type="ECO:0000256" key="2">
    <source>
        <dbReference type="ARBA" id="ARBA00022448"/>
    </source>
</evidence>
<dbReference type="SUPFAM" id="SSF90123">
    <property type="entry name" value="ABC transporter transmembrane region"/>
    <property type="match status" value="2"/>
</dbReference>
<dbReference type="InterPro" id="IPR011527">
    <property type="entry name" value="ABC1_TM_dom"/>
</dbReference>
<comment type="subcellular location">
    <subcellularLocation>
        <location evidence="1">Membrane</location>
        <topology evidence="1">Multi-pass membrane protein</topology>
    </subcellularLocation>
</comment>
<gene>
    <name evidence="14" type="primary">LOC107226001</name>
</gene>
<dbReference type="InterPro" id="IPR044746">
    <property type="entry name" value="ABCC_6TM_D1"/>
</dbReference>
<dbReference type="Gene3D" id="1.20.1560.10">
    <property type="entry name" value="ABC transporter type 1, transmembrane domain"/>
    <property type="match status" value="2"/>
</dbReference>
<dbReference type="PROSITE" id="PS00211">
    <property type="entry name" value="ABC_TRANSPORTER_1"/>
    <property type="match status" value="2"/>
</dbReference>
<dbReference type="PANTHER" id="PTHR24223">
    <property type="entry name" value="ATP-BINDING CASSETTE SUB-FAMILY C"/>
    <property type="match status" value="1"/>
</dbReference>
<keyword evidence="4" id="KW-0677">Repeat</keyword>
<dbReference type="CDD" id="cd03250">
    <property type="entry name" value="ABCC_MRP_domain1"/>
    <property type="match status" value="1"/>
</dbReference>
<feature type="domain" description="ABC transmembrane type-1" evidence="12">
    <location>
        <begin position="117"/>
        <end position="374"/>
    </location>
</feature>
<dbReference type="FunFam" id="1.20.1560.10:FF:000014">
    <property type="entry name" value="Multidrug resistance-associated protein member 4"/>
    <property type="match status" value="1"/>
</dbReference>
<evidence type="ECO:0000256" key="9">
    <source>
        <dbReference type="SAM" id="MobiDB-lite"/>
    </source>
</evidence>
<keyword evidence="8 10" id="KW-0472">Membrane</keyword>
<dbReference type="OrthoDB" id="6500128at2759"/>
<evidence type="ECO:0000256" key="3">
    <source>
        <dbReference type="ARBA" id="ARBA00022692"/>
    </source>
</evidence>
<dbReference type="InterPro" id="IPR027417">
    <property type="entry name" value="P-loop_NTPase"/>
</dbReference>
<dbReference type="GO" id="GO:0005524">
    <property type="term" value="F:ATP binding"/>
    <property type="evidence" value="ECO:0007669"/>
    <property type="project" value="UniProtKB-KW"/>
</dbReference>
<evidence type="ECO:0000256" key="1">
    <source>
        <dbReference type="ARBA" id="ARBA00004141"/>
    </source>
</evidence>
<evidence type="ECO:0000256" key="5">
    <source>
        <dbReference type="ARBA" id="ARBA00022741"/>
    </source>
</evidence>
<reference evidence="14" key="1">
    <citation type="submission" date="2025-08" db="UniProtKB">
        <authorList>
            <consortium name="RefSeq"/>
        </authorList>
    </citation>
    <scope>IDENTIFICATION</scope>
    <source>
        <tissue evidence="14">Thorax and Abdomen</tissue>
    </source>
</reference>
<proteinExistence type="predicted"/>
<evidence type="ECO:0000313" key="14">
    <source>
        <dbReference type="RefSeq" id="XP_015522148.1"/>
    </source>
</evidence>
<dbReference type="RefSeq" id="XP_015522148.1">
    <property type="nucleotide sequence ID" value="XM_015666662.2"/>
</dbReference>
<keyword evidence="3 10" id="KW-0812">Transmembrane</keyword>
<keyword evidence="6" id="KW-0067">ATP-binding</keyword>
<evidence type="ECO:0000256" key="4">
    <source>
        <dbReference type="ARBA" id="ARBA00022737"/>
    </source>
</evidence>
<sequence length="1392" mass="155544">METSKKRRDRKNLEENSNLLSLLFFGWAFPIFWKGARRNLQLQDLYDPLKSDESEYLGDCLEREWKKELMKADRELLLRKDGVKQPRRRPSLMWALVRILWVPYVMQGLLLFGELMILRILQPILQGWIINYFNQVERQTTRNEVLLYALYLVIVTLGIIFVIHHTNLRTQQTGMCARVACCSLIYRKVLRLDQAAMNNAAAGQVANLISNDVARFDLLPIFSHFVWIMPFQVVLIGYVMWRSVGVAALAGIVTMIIQAIPIQGSLSNISAKLRSKIAEKTDERVQLMSELISGIQVIKMYSWEKPFDLIVSKVRGAEMKLISYTSYLRGIYLSIMLFSERITLFLTLIAFVLSGNSLTANITFTLATLFSVLQVTCAVCFPQAVVLAGETAVSLERLTDFLLLEEVKSSENVDSPTNNGIQCVEKMTPSHRAENRVGIKISNVAANWVHGQLPPTLCQISIDLKDQSLSVLVGPVGSGKSSLLHLILGELKVGAGSLSFYTSENGIKTNKNSRDIRISYASQEPWLFSASIRENILFGQPYDKTRYEEVTQVCALVKDFELLPQGDMSFVGERGASLSGGQRARINLARAVYRDADIFLLDDPLSAVDARVGRQLFEECINGFLKGKTRILVTHQLQYLQQAETIIVLNNGSVKCHGTYEDLIQSNPHVLASEKSEESNDDISLENNCEEYAENKKTIPVAIVNGDGEPKAAAKSIEDPGDVADEEMETGQLSNQVYWSYFLAGGNICSLILIAVGFVIAQVAASGTDYWVTYWTNQEARRITLKSAKYNTSNTSHYNDTGNIQRDSSYQSEWFDEFGLLKQDVTIYIYAGCVIGCIILVTLRSMLFVKMCVSASHNIHNSMFSNLLLATMRFFNNNPSGRILNRFSKDIGTMDELLPKTMLEAIQILAMMVGMLIMVAVVNPWMIIPIIIIGGVFYTVRFYYLKTAQDIKRLEGIAKSPMFSHVSSTLDGLTTIRSRGAPAELMLKKEFDRLQDVHTSAWYLAIAGTSVLGLVLDLFSGVLVACVCFSFIVMDDGNFLGGSVGLAISQSLAMTGWFQYGVRQAAEVVSQMTSVERVLQYTNLPKEGPFTTEKPPPVTWPSNGGLTFKNVFMRYADNEPPVLKNLNVKINPGWKVGIVGRTGAGKSSLISALFRLTGEGLEGEIGLDGIDTKSVGLLELRPRISIIPQEPILFSASLRYNLDPFEQYSDAALWDSLREVELGNAVQSLGFRVAGGGANFSVGQRQLICLARAILRNNRLLVLDEATANIDRSTDALIQDTIRRRFSDCTVLTIAHRLNTIMDNDRVLVMTEGRIVEFDHPYLLLKNRNGHFFQMLQQTGKTMAEKLSEIAETSYLRSSEFHKKASTTSNDTVNEDETTTQSLPLTEDCKDR</sequence>
<dbReference type="SUPFAM" id="SSF52540">
    <property type="entry name" value="P-loop containing nucleoside triphosphate hydrolases"/>
    <property type="match status" value="2"/>
</dbReference>
<feature type="domain" description="ABC transporter" evidence="11">
    <location>
        <begin position="439"/>
        <end position="676"/>
    </location>
</feature>
<dbReference type="FunFam" id="3.40.50.300:FF:000163">
    <property type="entry name" value="Multidrug resistance-associated protein member 4"/>
    <property type="match status" value="1"/>
</dbReference>
<protein>
    <submittedName>
        <fullName evidence="14">ATP-binding cassette sub-family C member 4-like isoform X1</fullName>
    </submittedName>
</protein>
<accession>A0A6J0C6D6</accession>
<feature type="transmembrane region" description="Helical" evidence="10">
    <location>
        <begin position="738"/>
        <end position="765"/>
    </location>
</feature>
<dbReference type="InterPro" id="IPR017871">
    <property type="entry name" value="ABC_transporter-like_CS"/>
</dbReference>
<dbReference type="PROSITE" id="PS50929">
    <property type="entry name" value="ABC_TM1F"/>
    <property type="match status" value="2"/>
</dbReference>
<evidence type="ECO:0000313" key="13">
    <source>
        <dbReference type="Proteomes" id="UP000829291"/>
    </source>
</evidence>
<organism evidence="14">
    <name type="scientific">Neodiprion lecontei</name>
    <name type="common">Redheaded pine sawfly</name>
    <dbReference type="NCBI Taxonomy" id="441921"/>
    <lineage>
        <taxon>Eukaryota</taxon>
        <taxon>Metazoa</taxon>
        <taxon>Ecdysozoa</taxon>
        <taxon>Arthropoda</taxon>
        <taxon>Hexapoda</taxon>
        <taxon>Insecta</taxon>
        <taxon>Pterygota</taxon>
        <taxon>Neoptera</taxon>
        <taxon>Endopterygota</taxon>
        <taxon>Hymenoptera</taxon>
        <taxon>Tenthredinoidea</taxon>
        <taxon>Diprionidae</taxon>
        <taxon>Diprioninae</taxon>
        <taxon>Neodiprion</taxon>
    </lineage>
</organism>
<dbReference type="PROSITE" id="PS50893">
    <property type="entry name" value="ABC_TRANSPORTER_2"/>
    <property type="match status" value="2"/>
</dbReference>
<evidence type="ECO:0000259" key="11">
    <source>
        <dbReference type="PROSITE" id="PS50893"/>
    </source>
</evidence>
<feature type="domain" description="ABC transmembrane type-1" evidence="12">
    <location>
        <begin position="752"/>
        <end position="1074"/>
    </location>
</feature>
<dbReference type="GO" id="GO:0140359">
    <property type="term" value="F:ABC-type transporter activity"/>
    <property type="evidence" value="ECO:0007669"/>
    <property type="project" value="InterPro"/>
</dbReference>
<evidence type="ECO:0000259" key="12">
    <source>
        <dbReference type="PROSITE" id="PS50929"/>
    </source>
</evidence>
<dbReference type="CDD" id="cd18579">
    <property type="entry name" value="ABC_6TM_ABCC_D1"/>
    <property type="match status" value="1"/>
</dbReference>
<dbReference type="FunFam" id="1.20.1560.10:FF:000026">
    <property type="entry name" value="Multidrug resistance-associated protein lethal(2)03659"/>
    <property type="match status" value="1"/>
</dbReference>
<keyword evidence="5" id="KW-0547">Nucleotide-binding</keyword>
<feature type="transmembrane region" description="Helical" evidence="10">
    <location>
        <begin position="330"/>
        <end position="352"/>
    </location>
</feature>
<feature type="transmembrane region" description="Helical" evidence="10">
    <location>
        <begin position="1001"/>
        <end position="1033"/>
    </location>
</feature>
<dbReference type="Gene3D" id="3.40.50.300">
    <property type="entry name" value="P-loop containing nucleotide triphosphate hydrolases"/>
    <property type="match status" value="2"/>
</dbReference>
<dbReference type="KEGG" id="nlo:107226001"/>
<feature type="transmembrane region" description="Helical" evidence="10">
    <location>
        <begin position="247"/>
        <end position="266"/>
    </location>
</feature>
<dbReference type="GO" id="GO:0016887">
    <property type="term" value="F:ATP hydrolysis activity"/>
    <property type="evidence" value="ECO:0007669"/>
    <property type="project" value="InterPro"/>
</dbReference>
<feature type="transmembrane region" description="Helical" evidence="10">
    <location>
        <begin position="218"/>
        <end position="241"/>
    </location>
</feature>
<dbReference type="GO" id="GO:0016020">
    <property type="term" value="C:membrane"/>
    <property type="evidence" value="ECO:0007669"/>
    <property type="project" value="UniProtKB-SubCell"/>
</dbReference>
<name>A0A6J0C6D6_NEOLC</name>
<dbReference type="GeneID" id="107226001"/>
<dbReference type="FunFam" id="3.40.50.300:FF:000973">
    <property type="entry name" value="Multidrug resistance-associated protein 4"/>
    <property type="match status" value="1"/>
</dbReference>
<dbReference type="Pfam" id="PF00005">
    <property type="entry name" value="ABC_tran"/>
    <property type="match status" value="2"/>
</dbReference>